<comment type="caution">
    <text evidence="1">The sequence shown here is derived from an EMBL/GenBank/DDBJ whole genome shotgun (WGS) entry which is preliminary data.</text>
</comment>
<organism evidence="1 2">
    <name type="scientific">Oscillibacter valericigenes</name>
    <dbReference type="NCBI Taxonomy" id="351091"/>
    <lineage>
        <taxon>Bacteria</taxon>
        <taxon>Bacillati</taxon>
        <taxon>Bacillota</taxon>
        <taxon>Clostridia</taxon>
        <taxon>Eubacteriales</taxon>
        <taxon>Oscillospiraceae</taxon>
        <taxon>Oscillibacter</taxon>
    </lineage>
</organism>
<sequence length="163" mass="18848">MHSRIFQVSTTEIAPSDYIQPADVSDRLCDNGVADYVDDVEDRAEELKYLMGSFKNIFVKGPDQFSFQIAEGGKEHYFKPGYKRFRELCAQMTTLSLDAFIGKESGPENKPMSLLMYELDEAYEAKFGYYIYEDDTLEPLSEWLRNADTGVIYYFGNVLDYHF</sequence>
<protein>
    <submittedName>
        <fullName evidence="1">Uncharacterized protein</fullName>
    </submittedName>
</protein>
<dbReference type="RefSeq" id="WP_204801909.1">
    <property type="nucleotide sequence ID" value="NZ_JACSNX010000001.1"/>
</dbReference>
<dbReference type="EMBL" id="JACSNX010000001">
    <property type="protein sequence ID" value="MBM6850174.1"/>
    <property type="molecule type" value="Genomic_DNA"/>
</dbReference>
<keyword evidence="2" id="KW-1185">Reference proteome</keyword>
<name>A0ABS2FRF1_9FIRM</name>
<proteinExistence type="predicted"/>
<evidence type="ECO:0000313" key="1">
    <source>
        <dbReference type="EMBL" id="MBM6850174.1"/>
    </source>
</evidence>
<dbReference type="Proteomes" id="UP000719500">
    <property type="component" value="Unassembled WGS sequence"/>
</dbReference>
<gene>
    <name evidence="1" type="ORF">H9X91_01820</name>
</gene>
<reference evidence="1 2" key="1">
    <citation type="journal article" date="2021" name="Sci. Rep.">
        <title>The distribution of antibiotic resistance genes in chicken gut microbiota commensals.</title>
        <authorList>
            <person name="Juricova H."/>
            <person name="Matiasovicova J."/>
            <person name="Kubasova T."/>
            <person name="Cejkova D."/>
            <person name="Rychlik I."/>
        </authorList>
    </citation>
    <scope>NUCLEOTIDE SEQUENCE [LARGE SCALE GENOMIC DNA]</scope>
    <source>
        <strain evidence="1 2">An411</strain>
    </source>
</reference>
<accession>A0ABS2FRF1</accession>
<evidence type="ECO:0000313" key="2">
    <source>
        <dbReference type="Proteomes" id="UP000719500"/>
    </source>
</evidence>